<name>W4FJV5_APHAT</name>
<dbReference type="OrthoDB" id="120801at2759"/>
<reference evidence="1" key="1">
    <citation type="submission" date="2013-12" db="EMBL/GenBank/DDBJ databases">
        <title>The Genome Sequence of Aphanomyces astaci APO3.</title>
        <authorList>
            <consortium name="The Broad Institute Genomics Platform"/>
            <person name="Russ C."/>
            <person name="Tyler B."/>
            <person name="van West P."/>
            <person name="Dieguez-Uribeondo J."/>
            <person name="Young S.K."/>
            <person name="Zeng Q."/>
            <person name="Gargeya S."/>
            <person name="Fitzgerald M."/>
            <person name="Abouelleil A."/>
            <person name="Alvarado L."/>
            <person name="Chapman S.B."/>
            <person name="Gainer-Dewar J."/>
            <person name="Goldberg J."/>
            <person name="Griggs A."/>
            <person name="Gujja S."/>
            <person name="Hansen M."/>
            <person name="Howarth C."/>
            <person name="Imamovic A."/>
            <person name="Ireland A."/>
            <person name="Larimer J."/>
            <person name="McCowan C."/>
            <person name="Murphy C."/>
            <person name="Pearson M."/>
            <person name="Poon T.W."/>
            <person name="Priest M."/>
            <person name="Roberts A."/>
            <person name="Saif S."/>
            <person name="Shea T."/>
            <person name="Sykes S."/>
            <person name="Wortman J."/>
            <person name="Nusbaum C."/>
            <person name="Birren B."/>
        </authorList>
    </citation>
    <scope>NUCLEOTIDE SEQUENCE [LARGE SCALE GENOMIC DNA]</scope>
    <source>
        <strain evidence="1">APO3</strain>
    </source>
</reference>
<dbReference type="GeneID" id="20818664"/>
<accession>W4FJV5</accession>
<evidence type="ECO:0000313" key="1">
    <source>
        <dbReference type="EMBL" id="ETV67126.1"/>
    </source>
</evidence>
<dbReference type="InterPro" id="IPR036397">
    <property type="entry name" value="RNaseH_sf"/>
</dbReference>
<protein>
    <recommendedName>
        <fullName evidence="2">DDE-1 domain-containing protein</fullName>
    </recommendedName>
</protein>
<dbReference type="EMBL" id="KI913202">
    <property type="protein sequence ID" value="ETV67126.1"/>
    <property type="molecule type" value="Genomic_DNA"/>
</dbReference>
<evidence type="ECO:0008006" key="2">
    <source>
        <dbReference type="Google" id="ProtNLM"/>
    </source>
</evidence>
<sequence>MELDTPNTSRGGRRHKRVSDKIYKFKCNKKSTNLRGAGRPPVLPEPDALLQFMDARRHQERAITCTHMVNFLKQHQNTWLQDYIRRQNLLKLLRHYCVRHGYTHQQACTAKRTITDLESTRAEFAVSFHAKHATTANDCVYKVDETGIQYDMPPRYIWSKQEGTPKLSKGEKHSYRMTAVLTIRRDGAKLSILFVTKGQSGGASTRMRQYLWNALAERIDGQSLLVLDNFDSHVSKEEVDTTAEIGFDVCPLPPNATPHCQPLDV</sequence>
<dbReference type="GO" id="GO:0003676">
    <property type="term" value="F:nucleic acid binding"/>
    <property type="evidence" value="ECO:0007669"/>
    <property type="project" value="InterPro"/>
</dbReference>
<dbReference type="AlphaFoldDB" id="W4FJV5"/>
<organism evidence="1">
    <name type="scientific">Aphanomyces astaci</name>
    <name type="common">Crayfish plague agent</name>
    <dbReference type="NCBI Taxonomy" id="112090"/>
    <lineage>
        <taxon>Eukaryota</taxon>
        <taxon>Sar</taxon>
        <taxon>Stramenopiles</taxon>
        <taxon>Oomycota</taxon>
        <taxon>Saprolegniomycetes</taxon>
        <taxon>Saprolegniales</taxon>
        <taxon>Verrucalvaceae</taxon>
        <taxon>Aphanomyces</taxon>
    </lineage>
</organism>
<gene>
    <name evidence="1" type="ORF">H257_16668</name>
</gene>
<proteinExistence type="predicted"/>
<dbReference type="Gene3D" id="3.30.420.10">
    <property type="entry name" value="Ribonuclease H-like superfamily/Ribonuclease H"/>
    <property type="match status" value="1"/>
</dbReference>
<dbReference type="RefSeq" id="XP_009843495.1">
    <property type="nucleotide sequence ID" value="XM_009845193.1"/>
</dbReference>
<dbReference type="VEuPathDB" id="FungiDB:H257_16668"/>